<reference evidence="1" key="1">
    <citation type="submission" date="2021-08" db="EMBL/GenBank/DDBJ databases">
        <title>Novel anaerobic bacterium isolated from sea squirt in East Sea, Republic of Korea.</title>
        <authorList>
            <person name="Nguyen T.H."/>
            <person name="Li Z."/>
            <person name="Lee Y.-J."/>
            <person name="Ko J."/>
            <person name="Kim S.-G."/>
        </authorList>
    </citation>
    <scope>NUCLEOTIDE SEQUENCE</scope>
    <source>
        <strain evidence="1">KCTC 25031</strain>
    </source>
</reference>
<organism evidence="1 2">
    <name type="scientific">Halosquirtibacter laminarini</name>
    <dbReference type="NCBI Taxonomy" id="3374600"/>
    <lineage>
        <taxon>Bacteria</taxon>
        <taxon>Pseudomonadati</taxon>
        <taxon>Bacteroidota</taxon>
        <taxon>Bacteroidia</taxon>
        <taxon>Marinilabiliales</taxon>
        <taxon>Prolixibacteraceae</taxon>
        <taxon>Halosquirtibacter</taxon>
    </lineage>
</organism>
<proteinExistence type="predicted"/>
<evidence type="ECO:0000313" key="1">
    <source>
        <dbReference type="EMBL" id="QZE13953.1"/>
    </source>
</evidence>
<name>A0AC61NEE3_9BACT</name>
<gene>
    <name evidence="1" type="ORF">K4L44_15705</name>
</gene>
<protein>
    <submittedName>
        <fullName evidence="1">DUF58 domain-containing protein</fullName>
    </submittedName>
</protein>
<dbReference type="EMBL" id="CP081303">
    <property type="protein sequence ID" value="QZE13953.1"/>
    <property type="molecule type" value="Genomic_DNA"/>
</dbReference>
<evidence type="ECO:0000313" key="2">
    <source>
        <dbReference type="Proteomes" id="UP000826212"/>
    </source>
</evidence>
<accession>A0AC61NEE3</accession>
<dbReference type="Proteomes" id="UP000826212">
    <property type="component" value="Chromosome"/>
</dbReference>
<keyword evidence="2" id="KW-1185">Reference proteome</keyword>
<sequence length="313" mass="36985">MKENKKNATEDYRIVTNIQRLKKLQHDVAQVGYSPDKVVQTILTGGYRSKLRGRGMEFEEVRNYVRGDDIRNIDWKVTGRTDALHSKVFTEERERPVFIITDQSRSMDFGTDEFLKSVIASEASAIITWKILAVGDRVGGIIYNDTEHNYFTPRKSKSHALSMVSELAKYNKMLRCKEPTKKRQSHFDQILFEVKKRVTHDYLIIWISDFNELKETDHKGIVELNEHNDVILIRVKDKMEEHLDLSNITYTDGERQLRFTDVMEKQKEKAYNYFKEKRQNFKRLSQHYPITTLELNTSIDTTHQFKEILRKSR</sequence>